<dbReference type="WBParaSite" id="PSAMB.scaffold4129size15606.g23501.t1">
    <property type="protein sequence ID" value="PSAMB.scaffold4129size15606.g23501.t1"/>
    <property type="gene ID" value="PSAMB.scaffold4129size15606.g23501"/>
</dbReference>
<dbReference type="GO" id="GO:0006364">
    <property type="term" value="P:rRNA processing"/>
    <property type="evidence" value="ECO:0007669"/>
    <property type="project" value="TreeGrafter"/>
</dbReference>
<evidence type="ECO:0000256" key="2">
    <source>
        <dbReference type="ARBA" id="ARBA00004642"/>
    </source>
</evidence>
<protein>
    <recommendedName>
        <fullName evidence="4">Ribosome biogenesis protein NOP53</fullName>
    </recommendedName>
</protein>
<dbReference type="PANTHER" id="PTHR14211">
    <property type="entry name" value="GLIOMA SUPPRESSOR CANDIDATE REGION GENE 2"/>
    <property type="match status" value="1"/>
</dbReference>
<evidence type="ECO:0000256" key="4">
    <source>
        <dbReference type="ARBA" id="ARBA00018339"/>
    </source>
</evidence>
<evidence type="ECO:0000256" key="1">
    <source>
        <dbReference type="ARBA" id="ARBA00004604"/>
    </source>
</evidence>
<evidence type="ECO:0000256" key="6">
    <source>
        <dbReference type="ARBA" id="ARBA00023242"/>
    </source>
</evidence>
<sequence>MAKATRTGAAKGSRNKKRYWRKGTQLEDVEKFLEEQRVDEQSGGRLNTRTDADLFAIDTTKVKGLPTLTRRQRVALAKTTAAAAPSTEEVDVKPKIRQSFPSKKKSKVVTNSSRPLRRSTRGDVDGKPVDFDLWNTDLSAKAALPDDLADYYLRQLKKKMPNEPRTVKHITTLLPKVEAPIPGASYNPSYKDHQDMLRESLVEEMKVQKDLEKVENRFKLAPGDRYITPYEKMAEEMSGLVKEEENPET</sequence>
<keyword evidence="8" id="KW-1185">Reference proteome</keyword>
<evidence type="ECO:0000313" key="8">
    <source>
        <dbReference type="Proteomes" id="UP000887566"/>
    </source>
</evidence>
<dbReference type="GO" id="GO:0005730">
    <property type="term" value="C:nucleolus"/>
    <property type="evidence" value="ECO:0007669"/>
    <property type="project" value="UniProtKB-SubCell"/>
</dbReference>
<proteinExistence type="inferred from homology"/>
<comment type="similarity">
    <text evidence="3">Belongs to the NOP53 family.</text>
</comment>
<evidence type="ECO:0000256" key="5">
    <source>
        <dbReference type="ARBA" id="ARBA00022517"/>
    </source>
</evidence>
<dbReference type="PANTHER" id="PTHR14211:SF7">
    <property type="entry name" value="RIBOSOME BIOGENESIS PROTEIN NOP53"/>
    <property type="match status" value="1"/>
</dbReference>
<dbReference type="PIRSF" id="PIRSF017302">
    <property type="entry name" value="Gltscr2"/>
    <property type="match status" value="1"/>
</dbReference>
<evidence type="ECO:0000256" key="3">
    <source>
        <dbReference type="ARBA" id="ARBA00008838"/>
    </source>
</evidence>
<dbReference type="Proteomes" id="UP000887566">
    <property type="component" value="Unplaced"/>
</dbReference>
<dbReference type="InterPro" id="IPR011687">
    <property type="entry name" value="Nop53/GLTSCR2"/>
</dbReference>
<organism evidence="8 9">
    <name type="scientific">Plectus sambesii</name>
    <dbReference type="NCBI Taxonomy" id="2011161"/>
    <lineage>
        <taxon>Eukaryota</taxon>
        <taxon>Metazoa</taxon>
        <taxon>Ecdysozoa</taxon>
        <taxon>Nematoda</taxon>
        <taxon>Chromadorea</taxon>
        <taxon>Plectida</taxon>
        <taxon>Plectina</taxon>
        <taxon>Plectoidea</taxon>
        <taxon>Plectidae</taxon>
        <taxon>Plectus</taxon>
    </lineage>
</organism>
<keyword evidence="6" id="KW-0539">Nucleus</keyword>
<feature type="region of interest" description="Disordered" evidence="7">
    <location>
        <begin position="85"/>
        <end position="123"/>
    </location>
</feature>
<feature type="region of interest" description="Disordered" evidence="7">
    <location>
        <begin position="1"/>
        <end position="21"/>
    </location>
</feature>
<dbReference type="AlphaFoldDB" id="A0A914WH05"/>
<reference evidence="9" key="1">
    <citation type="submission" date="2022-11" db="UniProtKB">
        <authorList>
            <consortium name="WormBaseParasite"/>
        </authorList>
    </citation>
    <scope>IDENTIFICATION</scope>
</reference>
<keyword evidence="5" id="KW-0690">Ribosome biogenesis</keyword>
<name>A0A914WH05_9BILA</name>
<evidence type="ECO:0000313" key="9">
    <source>
        <dbReference type="WBParaSite" id="PSAMB.scaffold4129size15606.g23501.t1"/>
    </source>
</evidence>
<comment type="subcellular location">
    <subcellularLocation>
        <location evidence="1">Nucleus</location>
        <location evidence="1">Nucleolus</location>
    </subcellularLocation>
    <subcellularLocation>
        <location evidence="2">Nucleus</location>
        <location evidence="2">Nucleoplasm</location>
    </subcellularLocation>
</comment>
<dbReference type="GO" id="GO:0005654">
    <property type="term" value="C:nucleoplasm"/>
    <property type="evidence" value="ECO:0007669"/>
    <property type="project" value="UniProtKB-SubCell"/>
</dbReference>
<dbReference type="Pfam" id="PF07767">
    <property type="entry name" value="Nop53"/>
    <property type="match status" value="1"/>
</dbReference>
<accession>A0A914WH05</accession>
<evidence type="ECO:0000256" key="7">
    <source>
        <dbReference type="SAM" id="MobiDB-lite"/>
    </source>
</evidence>
<dbReference type="GO" id="GO:0000027">
    <property type="term" value="P:ribosomal large subunit assembly"/>
    <property type="evidence" value="ECO:0007669"/>
    <property type="project" value="TreeGrafter"/>
</dbReference>
<dbReference type="GO" id="GO:0008097">
    <property type="term" value="F:5S rRNA binding"/>
    <property type="evidence" value="ECO:0007669"/>
    <property type="project" value="TreeGrafter"/>
</dbReference>